<name>C6HPF3_AJECH</name>
<dbReference type="AlphaFoldDB" id="C6HPF3"/>
<sequence>METPSSEEAISSESDLLPTSTIFTELISHSDILTFTRELDCSIISQQASDQEFSSETTVLFFSIQQTALEAIFTKVLSCLKQHEQRVNENSINRESLSVALVQIITVY</sequence>
<reference evidence="2" key="1">
    <citation type="submission" date="2009-05" db="EMBL/GenBank/DDBJ databases">
        <title>The genome sequence of Ajellomyces capsulatus strain H143.</title>
        <authorList>
            <person name="Champion M."/>
            <person name="Cuomo C.A."/>
            <person name="Ma L.-J."/>
            <person name="Henn M.R."/>
            <person name="Sil A."/>
            <person name="Goldman B."/>
            <person name="Young S.K."/>
            <person name="Kodira C.D."/>
            <person name="Zeng Q."/>
            <person name="Koehrsen M."/>
            <person name="Alvarado L."/>
            <person name="Berlin A.M."/>
            <person name="Borenstein D."/>
            <person name="Chen Z."/>
            <person name="Engels R."/>
            <person name="Freedman E."/>
            <person name="Gellesch M."/>
            <person name="Goldberg J."/>
            <person name="Griggs A."/>
            <person name="Gujja S."/>
            <person name="Heiman D.I."/>
            <person name="Hepburn T.A."/>
            <person name="Howarth C."/>
            <person name="Jen D."/>
            <person name="Larson L."/>
            <person name="Lewis B."/>
            <person name="Mehta T."/>
            <person name="Park D."/>
            <person name="Pearson M."/>
            <person name="Roberts A."/>
            <person name="Saif S."/>
            <person name="Shea T.D."/>
            <person name="Shenoy N."/>
            <person name="Sisk P."/>
            <person name="Stolte C."/>
            <person name="Sykes S."/>
            <person name="Walk T."/>
            <person name="White J."/>
            <person name="Yandava C."/>
            <person name="Klein B."/>
            <person name="McEwen J.G."/>
            <person name="Puccia R."/>
            <person name="Goldman G.H."/>
            <person name="Felipe M.S."/>
            <person name="Nino-Vega G."/>
            <person name="San-Blas G."/>
            <person name="Taylor J.W."/>
            <person name="Mendoza L."/>
            <person name="Galagan J.E."/>
            <person name="Nusbaum C."/>
            <person name="Birren B.W."/>
        </authorList>
    </citation>
    <scope>NUCLEOTIDE SEQUENCE [LARGE SCALE GENOMIC DNA]</scope>
    <source>
        <strain evidence="2">H143</strain>
    </source>
</reference>
<dbReference type="VEuPathDB" id="FungiDB:HCDG_08084"/>
<evidence type="ECO:0000313" key="2">
    <source>
        <dbReference type="Proteomes" id="UP000002624"/>
    </source>
</evidence>
<organism evidence="1 2">
    <name type="scientific">Ajellomyces capsulatus (strain H143)</name>
    <name type="common">Darling's disease fungus</name>
    <name type="synonym">Histoplasma capsulatum</name>
    <dbReference type="NCBI Taxonomy" id="544712"/>
    <lineage>
        <taxon>Eukaryota</taxon>
        <taxon>Fungi</taxon>
        <taxon>Dikarya</taxon>
        <taxon>Ascomycota</taxon>
        <taxon>Pezizomycotina</taxon>
        <taxon>Eurotiomycetes</taxon>
        <taxon>Eurotiomycetidae</taxon>
        <taxon>Onygenales</taxon>
        <taxon>Ajellomycetaceae</taxon>
        <taxon>Histoplasma</taxon>
    </lineage>
</organism>
<dbReference type="HOGENOM" id="CLU_2196167_0_0_1"/>
<dbReference type="Proteomes" id="UP000002624">
    <property type="component" value="Unassembled WGS sequence"/>
</dbReference>
<accession>C6HPF3</accession>
<evidence type="ECO:0000313" key="1">
    <source>
        <dbReference type="EMBL" id="EER37825.1"/>
    </source>
</evidence>
<gene>
    <name evidence="1" type="ORF">HCDG_08084</name>
</gene>
<protein>
    <submittedName>
        <fullName evidence="1">Uncharacterized protein</fullName>
    </submittedName>
</protein>
<proteinExistence type="predicted"/>
<dbReference type="EMBL" id="GG692433">
    <property type="protein sequence ID" value="EER37825.1"/>
    <property type="molecule type" value="Genomic_DNA"/>
</dbReference>